<keyword evidence="3" id="KW-1185">Reference proteome</keyword>
<dbReference type="EMBL" id="JAKFHA010000004">
    <property type="protein sequence ID" value="MCF2527519.1"/>
    <property type="molecule type" value="Genomic_DNA"/>
</dbReference>
<dbReference type="AlphaFoldDB" id="A0AA41U2W7"/>
<feature type="transmembrane region" description="Helical" evidence="1">
    <location>
        <begin position="6"/>
        <end position="24"/>
    </location>
</feature>
<proteinExistence type="predicted"/>
<dbReference type="InterPro" id="IPR025450">
    <property type="entry name" value="YndJ-like"/>
</dbReference>
<feature type="transmembrane region" description="Helical" evidence="1">
    <location>
        <begin position="151"/>
        <end position="171"/>
    </location>
</feature>
<evidence type="ECO:0000313" key="2">
    <source>
        <dbReference type="EMBL" id="MCF2527519.1"/>
    </source>
</evidence>
<name>A0AA41U2W7_9ACTN</name>
<dbReference type="Pfam" id="PF14158">
    <property type="entry name" value="YndJ"/>
    <property type="match status" value="1"/>
</dbReference>
<keyword evidence="1" id="KW-0472">Membrane</keyword>
<gene>
    <name evidence="2" type="ORF">LZ495_09875</name>
</gene>
<feature type="transmembrane region" description="Helical" evidence="1">
    <location>
        <begin position="55"/>
        <end position="76"/>
    </location>
</feature>
<dbReference type="RefSeq" id="WP_235051667.1">
    <property type="nucleotide sequence ID" value="NZ_JAKFHA010000004.1"/>
</dbReference>
<feature type="transmembrane region" description="Helical" evidence="1">
    <location>
        <begin position="126"/>
        <end position="144"/>
    </location>
</feature>
<dbReference type="Proteomes" id="UP001165378">
    <property type="component" value="Unassembled WGS sequence"/>
</dbReference>
<keyword evidence="1" id="KW-0812">Transmembrane</keyword>
<evidence type="ECO:0000313" key="3">
    <source>
        <dbReference type="Proteomes" id="UP001165378"/>
    </source>
</evidence>
<keyword evidence="1" id="KW-1133">Transmembrane helix</keyword>
<feature type="transmembrane region" description="Helical" evidence="1">
    <location>
        <begin position="88"/>
        <end position="106"/>
    </location>
</feature>
<feature type="transmembrane region" description="Helical" evidence="1">
    <location>
        <begin position="210"/>
        <end position="231"/>
    </location>
</feature>
<sequence>MVPLVNLLVTFGMLVILPAGLRLLPDPGAVALSRVWLLAAVPGAVSLWMPRGPDAAALAALYLAATLALAACAPARLLRTRSLAPRELAILTALASPAVAATAQTAERTGHELFGFDLAILALTEAHFHYTGFAAMLVAALLCTRNAPGHGSFAAVAAVAGTLAVLLGYFAGAWLQLAGAVALTAAMWSLAWTIWHHARPTAATRTARTLLTAAALVPVPSMLLALSWSLGLVSDFPHLSLTWMAATHGVANALGFATCTLLALRTPRPGTPPADTTATAAAKVHHLAA</sequence>
<accession>A0AA41U2W7</accession>
<protein>
    <submittedName>
        <fullName evidence="2">YndJ family protein</fullName>
    </submittedName>
</protein>
<comment type="caution">
    <text evidence="2">The sequence shown here is derived from an EMBL/GenBank/DDBJ whole genome shotgun (WGS) entry which is preliminary data.</text>
</comment>
<feature type="transmembrane region" description="Helical" evidence="1">
    <location>
        <begin position="177"/>
        <end position="198"/>
    </location>
</feature>
<evidence type="ECO:0000256" key="1">
    <source>
        <dbReference type="SAM" id="Phobius"/>
    </source>
</evidence>
<organism evidence="2 3">
    <name type="scientific">Yinghuangia soli</name>
    <dbReference type="NCBI Taxonomy" id="2908204"/>
    <lineage>
        <taxon>Bacteria</taxon>
        <taxon>Bacillati</taxon>
        <taxon>Actinomycetota</taxon>
        <taxon>Actinomycetes</taxon>
        <taxon>Kitasatosporales</taxon>
        <taxon>Streptomycetaceae</taxon>
        <taxon>Yinghuangia</taxon>
    </lineage>
</organism>
<reference evidence="2" key="1">
    <citation type="submission" date="2022-01" db="EMBL/GenBank/DDBJ databases">
        <title>Genome-Based Taxonomic Classification of the Phylum Actinobacteria.</title>
        <authorList>
            <person name="Gao Y."/>
        </authorList>
    </citation>
    <scope>NUCLEOTIDE SEQUENCE</scope>
    <source>
        <strain evidence="2">KLBMP 8922</strain>
    </source>
</reference>
<feature type="transmembrane region" description="Helical" evidence="1">
    <location>
        <begin position="243"/>
        <end position="264"/>
    </location>
</feature>